<proteinExistence type="predicted"/>
<evidence type="ECO:0000256" key="1">
    <source>
        <dbReference type="SAM" id="MobiDB-lite"/>
    </source>
</evidence>
<comment type="caution">
    <text evidence="2">The sequence shown here is derived from an EMBL/GenBank/DDBJ whole genome shotgun (WGS) entry which is preliminary data.</text>
</comment>
<dbReference type="EMBL" id="QPFP01000056">
    <property type="protein sequence ID" value="TEB25541.1"/>
    <property type="molecule type" value="Genomic_DNA"/>
</dbReference>
<dbReference type="AlphaFoldDB" id="A0A4Y7SUZ1"/>
<protein>
    <submittedName>
        <fullName evidence="2">Uncharacterized protein</fullName>
    </submittedName>
</protein>
<evidence type="ECO:0000313" key="2">
    <source>
        <dbReference type="EMBL" id="TEB25541.1"/>
    </source>
</evidence>
<accession>A0A4Y7SUZ1</accession>
<feature type="compositionally biased region" description="Polar residues" evidence="1">
    <location>
        <begin position="1"/>
        <end position="25"/>
    </location>
</feature>
<dbReference type="OrthoDB" id="3271131at2759"/>
<feature type="region of interest" description="Disordered" evidence="1">
    <location>
        <begin position="59"/>
        <end position="91"/>
    </location>
</feature>
<reference evidence="2 3" key="1">
    <citation type="journal article" date="2019" name="Nat. Ecol. Evol.">
        <title>Megaphylogeny resolves global patterns of mushroom evolution.</title>
        <authorList>
            <person name="Varga T."/>
            <person name="Krizsan K."/>
            <person name="Foldi C."/>
            <person name="Dima B."/>
            <person name="Sanchez-Garcia M."/>
            <person name="Sanchez-Ramirez S."/>
            <person name="Szollosi G.J."/>
            <person name="Szarkandi J.G."/>
            <person name="Papp V."/>
            <person name="Albert L."/>
            <person name="Andreopoulos W."/>
            <person name="Angelini C."/>
            <person name="Antonin V."/>
            <person name="Barry K.W."/>
            <person name="Bougher N.L."/>
            <person name="Buchanan P."/>
            <person name="Buyck B."/>
            <person name="Bense V."/>
            <person name="Catcheside P."/>
            <person name="Chovatia M."/>
            <person name="Cooper J."/>
            <person name="Damon W."/>
            <person name="Desjardin D."/>
            <person name="Finy P."/>
            <person name="Geml J."/>
            <person name="Haridas S."/>
            <person name="Hughes K."/>
            <person name="Justo A."/>
            <person name="Karasinski D."/>
            <person name="Kautmanova I."/>
            <person name="Kiss B."/>
            <person name="Kocsube S."/>
            <person name="Kotiranta H."/>
            <person name="LaButti K.M."/>
            <person name="Lechner B.E."/>
            <person name="Liimatainen K."/>
            <person name="Lipzen A."/>
            <person name="Lukacs Z."/>
            <person name="Mihaltcheva S."/>
            <person name="Morgado L.N."/>
            <person name="Niskanen T."/>
            <person name="Noordeloos M.E."/>
            <person name="Ohm R.A."/>
            <person name="Ortiz-Santana B."/>
            <person name="Ovrebo C."/>
            <person name="Racz N."/>
            <person name="Riley R."/>
            <person name="Savchenko A."/>
            <person name="Shiryaev A."/>
            <person name="Soop K."/>
            <person name="Spirin V."/>
            <person name="Szebenyi C."/>
            <person name="Tomsovsky M."/>
            <person name="Tulloss R.E."/>
            <person name="Uehling J."/>
            <person name="Grigoriev I.V."/>
            <person name="Vagvolgyi C."/>
            <person name="Papp T."/>
            <person name="Martin F.M."/>
            <person name="Miettinen O."/>
            <person name="Hibbett D.S."/>
            <person name="Nagy L.G."/>
        </authorList>
    </citation>
    <scope>NUCLEOTIDE SEQUENCE [LARGE SCALE GENOMIC DNA]</scope>
    <source>
        <strain evidence="2 3">FP101781</strain>
    </source>
</reference>
<dbReference type="Proteomes" id="UP000298030">
    <property type="component" value="Unassembled WGS sequence"/>
</dbReference>
<sequence>MSRMSKATCTKPNSKFSAAQANFRPSNMVPPSHHSNVRTKATRTLIRLDTLRPLQKFQSNRTDHLRPLSRIPVRGRCPRPHEPLQRPPKRFGRRLDRHHHHYTFASEPPTVRKRKRLNGVADAYDFGRPEEDAEWSTLAATKKLRKDLNG</sequence>
<name>A0A4Y7SUZ1_COPMI</name>
<keyword evidence="3" id="KW-1185">Reference proteome</keyword>
<organism evidence="2 3">
    <name type="scientific">Coprinellus micaceus</name>
    <name type="common">Glistening ink-cap mushroom</name>
    <name type="synonym">Coprinus micaceus</name>
    <dbReference type="NCBI Taxonomy" id="71717"/>
    <lineage>
        <taxon>Eukaryota</taxon>
        <taxon>Fungi</taxon>
        <taxon>Dikarya</taxon>
        <taxon>Basidiomycota</taxon>
        <taxon>Agaricomycotina</taxon>
        <taxon>Agaricomycetes</taxon>
        <taxon>Agaricomycetidae</taxon>
        <taxon>Agaricales</taxon>
        <taxon>Agaricineae</taxon>
        <taxon>Psathyrellaceae</taxon>
        <taxon>Coprinellus</taxon>
    </lineage>
</organism>
<gene>
    <name evidence="2" type="ORF">FA13DRAFT_1160715</name>
</gene>
<evidence type="ECO:0000313" key="3">
    <source>
        <dbReference type="Proteomes" id="UP000298030"/>
    </source>
</evidence>
<feature type="region of interest" description="Disordered" evidence="1">
    <location>
        <begin position="1"/>
        <end position="37"/>
    </location>
</feature>